<dbReference type="Pfam" id="PF03404">
    <property type="entry name" value="Mo-co_dimer"/>
    <property type="match status" value="1"/>
</dbReference>
<dbReference type="Pfam" id="PF00173">
    <property type="entry name" value="Cyt-b5"/>
    <property type="match status" value="1"/>
</dbReference>
<keyword evidence="4" id="KW-0560">Oxidoreductase</keyword>
<evidence type="ECO:0000313" key="9">
    <source>
        <dbReference type="Proteomes" id="UP001642484"/>
    </source>
</evidence>
<evidence type="ECO:0008006" key="10">
    <source>
        <dbReference type="Google" id="ProtNLM"/>
    </source>
</evidence>
<dbReference type="SUPFAM" id="SSF81296">
    <property type="entry name" value="E set domains"/>
    <property type="match status" value="1"/>
</dbReference>
<feature type="region of interest" description="Disordered" evidence="5">
    <location>
        <begin position="33"/>
        <end position="52"/>
    </location>
</feature>
<dbReference type="InterPro" id="IPR001683">
    <property type="entry name" value="PX_dom"/>
</dbReference>
<keyword evidence="2" id="KW-0500">Molybdenum</keyword>
<feature type="domain" description="PX" evidence="6">
    <location>
        <begin position="63"/>
        <end position="175"/>
    </location>
</feature>
<dbReference type="Gene3D" id="3.90.420.10">
    <property type="entry name" value="Oxidoreductase, molybdopterin-binding domain"/>
    <property type="match status" value="1"/>
</dbReference>
<feature type="domain" description="Cytochrome b5 heme-binding" evidence="7">
    <location>
        <begin position="617"/>
        <end position="695"/>
    </location>
</feature>
<dbReference type="InterPro" id="IPR001199">
    <property type="entry name" value="Cyt_B5-like_heme/steroid-bd"/>
</dbReference>
<name>A0ABP0QIE7_9DINO</name>
<dbReference type="SMART" id="SM00312">
    <property type="entry name" value="PX"/>
    <property type="match status" value="1"/>
</dbReference>
<dbReference type="Pfam" id="PF00174">
    <property type="entry name" value="Oxidored_molyb"/>
    <property type="match status" value="1"/>
</dbReference>
<evidence type="ECO:0000256" key="4">
    <source>
        <dbReference type="ARBA" id="ARBA00023002"/>
    </source>
</evidence>
<dbReference type="SUPFAM" id="SSF64268">
    <property type="entry name" value="PX domain"/>
    <property type="match status" value="1"/>
</dbReference>
<dbReference type="PANTHER" id="PTHR19372">
    <property type="entry name" value="SULFITE REDUCTASE"/>
    <property type="match status" value="1"/>
</dbReference>
<evidence type="ECO:0000313" key="8">
    <source>
        <dbReference type="EMBL" id="CAK9087724.1"/>
    </source>
</evidence>
<dbReference type="PRINTS" id="PR00407">
    <property type="entry name" value="EUMOPTERIN"/>
</dbReference>
<comment type="caution">
    <text evidence="8">The sequence shown here is derived from an EMBL/GenBank/DDBJ whole genome shotgun (WGS) entry which is preliminary data.</text>
</comment>
<dbReference type="Gene3D" id="3.10.120.10">
    <property type="entry name" value="Cytochrome b5-like heme/steroid binding domain"/>
    <property type="match status" value="1"/>
</dbReference>
<dbReference type="PANTHER" id="PTHR19372:SF7">
    <property type="entry name" value="SULFITE OXIDASE, MITOCHONDRIAL"/>
    <property type="match status" value="1"/>
</dbReference>
<dbReference type="CDD" id="cd06093">
    <property type="entry name" value="PX_domain"/>
    <property type="match status" value="1"/>
</dbReference>
<gene>
    <name evidence="8" type="ORF">CCMP2556_LOCUS42379</name>
</gene>
<dbReference type="InterPro" id="IPR036374">
    <property type="entry name" value="OxRdtase_Mopterin-bd_sf"/>
</dbReference>
<dbReference type="InterPro" id="IPR014756">
    <property type="entry name" value="Ig_E-set"/>
</dbReference>
<dbReference type="PROSITE" id="PS50195">
    <property type="entry name" value="PX"/>
    <property type="match status" value="1"/>
</dbReference>
<dbReference type="Proteomes" id="UP001642484">
    <property type="component" value="Unassembled WGS sequence"/>
</dbReference>
<dbReference type="InterPro" id="IPR036400">
    <property type="entry name" value="Cyt_B5-like_heme/steroid_sf"/>
</dbReference>
<evidence type="ECO:0000256" key="2">
    <source>
        <dbReference type="ARBA" id="ARBA00022505"/>
    </source>
</evidence>
<dbReference type="InterPro" id="IPR036871">
    <property type="entry name" value="PX_dom_sf"/>
</dbReference>
<dbReference type="PROSITE" id="PS50255">
    <property type="entry name" value="CYTOCHROME_B5_2"/>
    <property type="match status" value="1"/>
</dbReference>
<dbReference type="Pfam" id="PF00787">
    <property type="entry name" value="PX"/>
    <property type="match status" value="1"/>
</dbReference>
<dbReference type="InterPro" id="IPR000572">
    <property type="entry name" value="OxRdtase_Mopterin-bd_dom"/>
</dbReference>
<dbReference type="InterPro" id="IPR005066">
    <property type="entry name" value="MoCF_OxRdtse_dimer"/>
</dbReference>
<dbReference type="SUPFAM" id="SSF56524">
    <property type="entry name" value="Oxidoreductase molybdopterin-binding domain"/>
    <property type="match status" value="1"/>
</dbReference>
<dbReference type="Gene3D" id="2.60.40.650">
    <property type="match status" value="1"/>
</dbReference>
<reference evidence="8 9" key="1">
    <citation type="submission" date="2024-02" db="EMBL/GenBank/DDBJ databases">
        <authorList>
            <person name="Chen Y."/>
            <person name="Shah S."/>
            <person name="Dougan E. K."/>
            <person name="Thang M."/>
            <person name="Chan C."/>
        </authorList>
    </citation>
    <scope>NUCLEOTIDE SEQUENCE [LARGE SCALE GENOMIC DNA]</scope>
</reference>
<evidence type="ECO:0000256" key="5">
    <source>
        <dbReference type="SAM" id="MobiDB-lite"/>
    </source>
</evidence>
<comment type="cofactor">
    <cofactor evidence="1">
        <name>Mo-molybdopterin</name>
        <dbReference type="ChEBI" id="CHEBI:71302"/>
    </cofactor>
</comment>
<evidence type="ECO:0000259" key="7">
    <source>
        <dbReference type="PROSITE" id="PS50255"/>
    </source>
</evidence>
<dbReference type="SMART" id="SM01117">
    <property type="entry name" value="Cyt-b5"/>
    <property type="match status" value="1"/>
</dbReference>
<keyword evidence="3" id="KW-0479">Metal-binding</keyword>
<dbReference type="Gene3D" id="3.30.1520.10">
    <property type="entry name" value="Phox-like domain"/>
    <property type="match status" value="1"/>
</dbReference>
<dbReference type="EMBL" id="CAXAMN010024572">
    <property type="protein sequence ID" value="CAK9087724.1"/>
    <property type="molecule type" value="Genomic_DNA"/>
</dbReference>
<feature type="compositionally biased region" description="Basic and acidic residues" evidence="5">
    <location>
        <begin position="40"/>
        <end position="51"/>
    </location>
</feature>
<proteinExistence type="predicted"/>
<evidence type="ECO:0000256" key="1">
    <source>
        <dbReference type="ARBA" id="ARBA00001924"/>
    </source>
</evidence>
<organism evidence="8 9">
    <name type="scientific">Durusdinium trenchii</name>
    <dbReference type="NCBI Taxonomy" id="1381693"/>
    <lineage>
        <taxon>Eukaryota</taxon>
        <taxon>Sar</taxon>
        <taxon>Alveolata</taxon>
        <taxon>Dinophyceae</taxon>
        <taxon>Suessiales</taxon>
        <taxon>Symbiodiniaceae</taxon>
        <taxon>Durusdinium</taxon>
    </lineage>
</organism>
<protein>
    <recommendedName>
        <fullName evidence="10">Sulfite oxidase</fullName>
    </recommendedName>
</protein>
<sequence>MDKTIPAVVLGAAAGALAGVSLVLWQTKRPAKKPARSMRRASDWMKGRSSREPLSSSIGIELPITVTIPKIEVESGTFGQKHSVYVTQVTAFGLTNLSRHTFEDFETLHAQISGKVRYQLPALPRSYWWGNEETQTVQERRGRLEILLQQLCEQPEILSDGEEQLMRFLNMPKAAAAAIRFVLHTSQQWLQRLYEATAESEGLRALKDAQLEAALLMVLQAESIWESKRLACELLARRYRAGVETESTSSSIRSSQVKVLLSLLTDEEIPEERSDEVKLSARKAVLTMACDGRATWMEVLQEFLEEEGLSQLLDLSTQAGEGQRLVVELLLRGFEGPVVQKFAEPKLVNDRKRLLNELFLSSDAFVRGSVGVLLAALLTDAEGYREAAQAEAGLAALREEMLRPPASLTVDLQRLLTEEESWRFLLRLAQCHSSGQASNFVLLMMLALASGPQTLLETPGLHELLVHRLTDRQDSQLRGLAAKRLLELYRVELPPGAAESDLLGRAVASSAMEALMLHEAELQELTAGANEALERHHLATRLATACVLDLLEMRSSLARLAPAVARLRVEGRRSSSWQLGAGALAGSAIGAAALCESKTTLGSPVATNREVPRDQDLRIIGLEELRAHNNMDDGLWISYHGHVYDVTHFARIHPGGPGRIQMAGGSDLQKYFDVYHVHPDVSKFLDRTCLLGRLTAADAKRSYEETIFGNPYEDEPPRDLQQTIAKAPRWANLMGPYLLDSFRTPLRGFYVRNHFPVPSWEDVENDYEFEVSVPGATRSFKLKDLRALPQATVEATLICGGAALYPRYLHRTENRESWEQKEFPRHEVNNNFWGSHAVWTGVKCRDVLRLCGLDVDALALGEKPMPAKYLRLTGHDADETGASFGVTIPLEKAIDPFGDVLLATTMNGSTLPADHGYPVRVLVPGFAGVRNCKWLAKMELSDELHSSHVDTHTDEVIYPPNMNFEDHVAKASFTGQAVKRAGRWEGGQDNEVFRVMEMPVHSSVLVPELHSVVGKEAIAEVLKEGLEVKGIALGGGGHRIARVDVSIDGGKSYIPADLDDHGMEKVHKRNYHWSWYWWSKKVPLSEEMKHQLLAGQSLTLQVASRAMTEHGNTQPSRQDAVSLYNLVGNICNYQTHTPVNLHRSTVGPRRTDRVSGSDRSTQIGWNCKELHLRNATVTACGIQTPGRLR</sequence>
<dbReference type="InterPro" id="IPR008335">
    <property type="entry name" value="Mopterin_OxRdtase_euk"/>
</dbReference>
<evidence type="ECO:0000259" key="6">
    <source>
        <dbReference type="PROSITE" id="PS50195"/>
    </source>
</evidence>
<accession>A0ABP0QIE7</accession>
<keyword evidence="9" id="KW-1185">Reference proteome</keyword>
<evidence type="ECO:0000256" key="3">
    <source>
        <dbReference type="ARBA" id="ARBA00022723"/>
    </source>
</evidence>
<dbReference type="SUPFAM" id="SSF55856">
    <property type="entry name" value="Cytochrome b5-like heme/steroid binding domain"/>
    <property type="match status" value="1"/>
</dbReference>